<sequence length="249" mass="27250">MSNDPYFSQAPRISQAPDIASVPDITKVAALLGEAARANMLIALLGGKALTATELAAEADITAATASSHLKKLTDAHLVIAQKQGRHKYFQLRSREIAEFLETLLNVSATVEHSRTLTGPKDPALRYARVCYDHLAGETGVRLLDGLKSNGVLIEQDQQLLLSPSGRNLFNSLGADVGGLEKLRRPVCKNCLDWSERRHHLAGSLGQWVLQDILNRGWARKDLDSRVIRFTPGGLQALRKRYALTDLPA</sequence>
<dbReference type="eggNOG" id="COG0640">
    <property type="taxonomic scope" value="Bacteria"/>
</dbReference>
<dbReference type="InterPro" id="IPR011991">
    <property type="entry name" value="ArsR-like_HTH"/>
</dbReference>
<dbReference type="Pfam" id="PF12840">
    <property type="entry name" value="HTH_20"/>
    <property type="match status" value="1"/>
</dbReference>
<dbReference type="PANTHER" id="PTHR39168">
    <property type="entry name" value="TRANSCRIPTIONAL REGULATOR-RELATED"/>
    <property type="match status" value="1"/>
</dbReference>
<evidence type="ECO:0000259" key="1">
    <source>
        <dbReference type="PROSITE" id="PS50987"/>
    </source>
</evidence>
<name>Q2SAX7_HAHCH</name>
<dbReference type="PROSITE" id="PS50987">
    <property type="entry name" value="HTH_ARSR_2"/>
    <property type="match status" value="1"/>
</dbReference>
<dbReference type="KEGG" id="hch:HCH_05536"/>
<reference evidence="2 3" key="1">
    <citation type="journal article" date="2005" name="Nucleic Acids Res.">
        <title>Genomic blueprint of Hahella chejuensis, a marine microbe producing an algicidal agent.</title>
        <authorList>
            <person name="Jeong H."/>
            <person name="Yim J.H."/>
            <person name="Lee C."/>
            <person name="Choi S.-H."/>
            <person name="Park Y.K."/>
            <person name="Yoon S.H."/>
            <person name="Hur C.-G."/>
            <person name="Kang H.-Y."/>
            <person name="Kim D."/>
            <person name="Lee H.H."/>
            <person name="Park K.H."/>
            <person name="Park S.-H."/>
            <person name="Park H.-S."/>
            <person name="Lee H.K."/>
            <person name="Oh T.K."/>
            <person name="Kim J.F."/>
        </authorList>
    </citation>
    <scope>NUCLEOTIDE SEQUENCE [LARGE SCALE GENOMIC DNA]</scope>
    <source>
        <strain evidence="2 3">KCTC 2396</strain>
    </source>
</reference>
<dbReference type="EMBL" id="CP000155">
    <property type="protein sequence ID" value="ABC32197.1"/>
    <property type="molecule type" value="Genomic_DNA"/>
</dbReference>
<dbReference type="GO" id="GO:0032791">
    <property type="term" value="F:lead ion binding"/>
    <property type="evidence" value="ECO:0007669"/>
    <property type="project" value="TreeGrafter"/>
</dbReference>
<evidence type="ECO:0000313" key="2">
    <source>
        <dbReference type="EMBL" id="ABC32197.1"/>
    </source>
</evidence>
<dbReference type="InterPro" id="IPR052543">
    <property type="entry name" value="HTH_Metal-responsive_Reg"/>
</dbReference>
<evidence type="ECO:0000313" key="3">
    <source>
        <dbReference type="Proteomes" id="UP000000238"/>
    </source>
</evidence>
<dbReference type="HOGENOM" id="CLU_077964_0_1_6"/>
<dbReference type="InterPro" id="IPR036390">
    <property type="entry name" value="WH_DNA-bd_sf"/>
</dbReference>
<accession>Q2SAX7</accession>
<keyword evidence="3" id="KW-1185">Reference proteome</keyword>
<dbReference type="Gene3D" id="1.10.10.10">
    <property type="entry name" value="Winged helix-like DNA-binding domain superfamily/Winged helix DNA-binding domain"/>
    <property type="match status" value="1"/>
</dbReference>
<dbReference type="InterPro" id="IPR036388">
    <property type="entry name" value="WH-like_DNA-bd_sf"/>
</dbReference>
<dbReference type="PANTHER" id="PTHR39168:SF1">
    <property type="entry name" value="TRANSCRIPTIONAL REGULATORY PROTEIN"/>
    <property type="match status" value="1"/>
</dbReference>
<dbReference type="GO" id="GO:0010288">
    <property type="term" value="P:response to lead ion"/>
    <property type="evidence" value="ECO:0007669"/>
    <property type="project" value="TreeGrafter"/>
</dbReference>
<dbReference type="GO" id="GO:0097063">
    <property type="term" value="F:cadmium ion sensor activity"/>
    <property type="evidence" value="ECO:0007669"/>
    <property type="project" value="TreeGrafter"/>
</dbReference>
<dbReference type="CDD" id="cd00090">
    <property type="entry name" value="HTH_ARSR"/>
    <property type="match status" value="1"/>
</dbReference>
<dbReference type="GO" id="GO:0003677">
    <property type="term" value="F:DNA binding"/>
    <property type="evidence" value="ECO:0007669"/>
    <property type="project" value="TreeGrafter"/>
</dbReference>
<dbReference type="GO" id="GO:0046686">
    <property type="term" value="P:response to cadmium ion"/>
    <property type="evidence" value="ECO:0007669"/>
    <property type="project" value="TreeGrafter"/>
</dbReference>
<proteinExistence type="predicted"/>
<organism evidence="2 3">
    <name type="scientific">Hahella chejuensis (strain KCTC 2396)</name>
    <dbReference type="NCBI Taxonomy" id="349521"/>
    <lineage>
        <taxon>Bacteria</taxon>
        <taxon>Pseudomonadati</taxon>
        <taxon>Pseudomonadota</taxon>
        <taxon>Gammaproteobacteria</taxon>
        <taxon>Oceanospirillales</taxon>
        <taxon>Hahellaceae</taxon>
        <taxon>Hahella</taxon>
    </lineage>
</organism>
<dbReference type="GO" id="GO:0003700">
    <property type="term" value="F:DNA-binding transcription factor activity"/>
    <property type="evidence" value="ECO:0007669"/>
    <property type="project" value="InterPro"/>
</dbReference>
<dbReference type="SUPFAM" id="SSF46785">
    <property type="entry name" value="Winged helix' DNA-binding domain"/>
    <property type="match status" value="1"/>
</dbReference>
<dbReference type="SMART" id="SM00418">
    <property type="entry name" value="HTH_ARSR"/>
    <property type="match status" value="1"/>
</dbReference>
<dbReference type="AlphaFoldDB" id="Q2SAX7"/>
<dbReference type="STRING" id="349521.HCH_05536"/>
<dbReference type="RefSeq" id="WP_011399260.1">
    <property type="nucleotide sequence ID" value="NC_007645.1"/>
</dbReference>
<dbReference type="InterPro" id="IPR001845">
    <property type="entry name" value="HTH_ArsR_DNA-bd_dom"/>
</dbReference>
<feature type="domain" description="HTH arsR-type" evidence="1">
    <location>
        <begin position="17"/>
        <end position="112"/>
    </location>
</feature>
<gene>
    <name evidence="2" type="ordered locus">HCH_05536</name>
</gene>
<dbReference type="OrthoDB" id="9797716at2"/>
<dbReference type="Proteomes" id="UP000000238">
    <property type="component" value="Chromosome"/>
</dbReference>
<protein>
    <submittedName>
        <fullName evidence="2">Predicted transcriptional regulator</fullName>
    </submittedName>
</protein>